<organism evidence="1 2">
    <name type="scientific">Paramuricea clavata</name>
    <name type="common">Red gorgonian</name>
    <name type="synonym">Violescent sea-whip</name>
    <dbReference type="NCBI Taxonomy" id="317549"/>
    <lineage>
        <taxon>Eukaryota</taxon>
        <taxon>Metazoa</taxon>
        <taxon>Cnidaria</taxon>
        <taxon>Anthozoa</taxon>
        <taxon>Octocorallia</taxon>
        <taxon>Malacalcyonacea</taxon>
        <taxon>Plexauridae</taxon>
        <taxon>Paramuricea</taxon>
    </lineage>
</organism>
<name>A0A6S7JSB0_PARCT</name>
<accession>A0A6S7JSB0</accession>
<sequence length="173" mass="19468">MSLKIVVLMLVAGLALAKVDEFGNDYETPEKKETSNDAEEPKMIMEDMNSETSTALVQNDANDPDSIKNKGLCHWGIAVWYKPGFAIRCGCMKCSCASGGNWACAYEFSYCPYFYCGNQIYNPSTQICCCGKVHSKKSSYSCCGYFYYDTRVSQCCNYYSVKPRKAKCPRHRV</sequence>
<protein>
    <submittedName>
        <fullName evidence="1">Uncharacterized protein</fullName>
    </submittedName>
</protein>
<dbReference type="OrthoDB" id="5989849at2759"/>
<gene>
    <name evidence="1" type="ORF">PACLA_8A049064</name>
</gene>
<proteinExistence type="predicted"/>
<evidence type="ECO:0000313" key="2">
    <source>
        <dbReference type="Proteomes" id="UP001152795"/>
    </source>
</evidence>
<reference evidence="1" key="1">
    <citation type="submission" date="2020-04" db="EMBL/GenBank/DDBJ databases">
        <authorList>
            <person name="Alioto T."/>
            <person name="Alioto T."/>
            <person name="Gomez Garrido J."/>
        </authorList>
    </citation>
    <scope>NUCLEOTIDE SEQUENCE</scope>
    <source>
        <strain evidence="1">A484AB</strain>
    </source>
</reference>
<comment type="caution">
    <text evidence="1">The sequence shown here is derived from an EMBL/GenBank/DDBJ whole genome shotgun (WGS) entry which is preliminary data.</text>
</comment>
<keyword evidence="2" id="KW-1185">Reference proteome</keyword>
<dbReference type="EMBL" id="CACRXK020007852">
    <property type="protein sequence ID" value="CAB4013348.1"/>
    <property type="molecule type" value="Genomic_DNA"/>
</dbReference>
<dbReference type="Proteomes" id="UP001152795">
    <property type="component" value="Unassembled WGS sequence"/>
</dbReference>
<dbReference type="AlphaFoldDB" id="A0A6S7JSB0"/>
<evidence type="ECO:0000313" key="1">
    <source>
        <dbReference type="EMBL" id="CAB4013348.1"/>
    </source>
</evidence>